<dbReference type="NCBIfam" id="NF005222">
    <property type="entry name" value="PRK06718.1"/>
    <property type="match status" value="1"/>
</dbReference>
<dbReference type="PANTHER" id="PTHR35330:SF1">
    <property type="entry name" value="SIROHEME BIOSYNTHESIS PROTEIN MET8"/>
    <property type="match status" value="1"/>
</dbReference>
<name>A0A6B3TMG3_9BACI</name>
<evidence type="ECO:0000256" key="3">
    <source>
        <dbReference type="ARBA" id="ARBA00023002"/>
    </source>
</evidence>
<evidence type="ECO:0000256" key="5">
    <source>
        <dbReference type="ARBA" id="ARBA00023244"/>
    </source>
</evidence>
<organism evidence="8 9">
    <name type="scientific">Neobacillus thermocopriae</name>
    <dbReference type="NCBI Taxonomy" id="1215031"/>
    <lineage>
        <taxon>Bacteria</taxon>
        <taxon>Bacillati</taxon>
        <taxon>Bacillota</taxon>
        <taxon>Bacilli</taxon>
        <taxon>Bacillales</taxon>
        <taxon>Bacillaceae</taxon>
        <taxon>Neobacillus</taxon>
    </lineage>
</organism>
<reference evidence="8" key="1">
    <citation type="submission" date="2020-02" db="EMBL/GenBank/DDBJ databases">
        <title>Bacillus sedimentmangrovi sp. nov., isolated from sediment of the mangrove ecosystem.</title>
        <authorList>
            <person name="Liu G."/>
        </authorList>
    </citation>
    <scope>NUCLEOTIDE SEQUENCE [LARGE SCALE GENOMIC DNA]</scope>
    <source>
        <strain evidence="8">SgZ-7</strain>
    </source>
</reference>
<dbReference type="InterPro" id="IPR028161">
    <property type="entry name" value="Met8-like"/>
</dbReference>
<dbReference type="AlphaFoldDB" id="A0A6B3TMG3"/>
<dbReference type="InterPro" id="IPR042518">
    <property type="entry name" value="SirC_C"/>
</dbReference>
<dbReference type="EC" id="1.3.1.76" evidence="2"/>
<dbReference type="GO" id="GO:0004325">
    <property type="term" value="F:ferrochelatase activity"/>
    <property type="evidence" value="ECO:0007669"/>
    <property type="project" value="InterPro"/>
</dbReference>
<dbReference type="SUPFAM" id="SSF51735">
    <property type="entry name" value="NAD(P)-binding Rossmann-fold domains"/>
    <property type="match status" value="1"/>
</dbReference>
<evidence type="ECO:0000259" key="7">
    <source>
        <dbReference type="Pfam" id="PF14824"/>
    </source>
</evidence>
<proteinExistence type="predicted"/>
<dbReference type="EMBL" id="JAAIUV010000003">
    <property type="protein sequence ID" value="NEX77782.1"/>
    <property type="molecule type" value="Genomic_DNA"/>
</dbReference>
<dbReference type="NCBIfam" id="TIGR01470">
    <property type="entry name" value="cysG_Nterm"/>
    <property type="match status" value="1"/>
</dbReference>
<keyword evidence="5" id="KW-0627">Porphyrin biosynthesis</keyword>
<comment type="caution">
    <text evidence="8">The sequence shown here is derived from an EMBL/GenBank/DDBJ whole genome shotgun (WGS) entry which is preliminary data.</text>
</comment>
<dbReference type="Pfam" id="PF13241">
    <property type="entry name" value="NAD_binding_7"/>
    <property type="match status" value="1"/>
</dbReference>
<evidence type="ECO:0000256" key="2">
    <source>
        <dbReference type="ARBA" id="ARBA00012400"/>
    </source>
</evidence>
<dbReference type="GO" id="GO:0043115">
    <property type="term" value="F:precorrin-2 dehydrogenase activity"/>
    <property type="evidence" value="ECO:0007669"/>
    <property type="project" value="UniProtKB-EC"/>
</dbReference>
<dbReference type="Gene3D" id="3.40.50.720">
    <property type="entry name" value="NAD(P)-binding Rossmann-like Domain"/>
    <property type="match status" value="1"/>
</dbReference>
<dbReference type="Gene3D" id="1.10.8.610">
    <property type="entry name" value="SirC, precorrin-2 dehydrogenase, C-terminal helical domain-like"/>
    <property type="match status" value="1"/>
</dbReference>
<sequence length="209" mass="24117">MNSYYPIMIKLEGKKVVVIGGGKVAERKVIGLLETGAQIILVTPEATPELQRITQEEQITWYKRDFLETDLKGAFMIYAATNDSQLNQHIKNVAQPHQLVTIVDDPKNSDFHVPARLQRGKLTIAVSTSGANPTLAKKICKQLEQQFDEKYEDYLEFLFLKRQWILKEIKEPILRRKLLTAMAAEEFMNNDDLEEAFWRLYKQICKADT</sequence>
<dbReference type="Proteomes" id="UP000481621">
    <property type="component" value="Unassembled WGS sequence"/>
</dbReference>
<accession>A0A6B3TMG3</accession>
<dbReference type="GO" id="GO:0019354">
    <property type="term" value="P:siroheme biosynthetic process"/>
    <property type="evidence" value="ECO:0007669"/>
    <property type="project" value="UniProtKB-UniPathway"/>
</dbReference>
<comment type="catalytic activity">
    <reaction evidence="6">
        <text>precorrin-2 + NAD(+) = sirohydrochlorin + NADH + 2 H(+)</text>
        <dbReference type="Rhea" id="RHEA:15613"/>
        <dbReference type="ChEBI" id="CHEBI:15378"/>
        <dbReference type="ChEBI" id="CHEBI:57540"/>
        <dbReference type="ChEBI" id="CHEBI:57945"/>
        <dbReference type="ChEBI" id="CHEBI:58351"/>
        <dbReference type="ChEBI" id="CHEBI:58827"/>
        <dbReference type="EC" id="1.3.1.76"/>
    </reaction>
</comment>
<dbReference type="RefSeq" id="WP_163250339.1">
    <property type="nucleotide sequence ID" value="NZ_JAAIUV010000003.1"/>
</dbReference>
<dbReference type="UniPathway" id="UPA00262">
    <property type="reaction ID" value="UER00222"/>
</dbReference>
<keyword evidence="3" id="KW-0560">Oxidoreductase</keyword>
<dbReference type="InterPro" id="IPR006367">
    <property type="entry name" value="Sirohaem_synthase_N"/>
</dbReference>
<protein>
    <recommendedName>
        <fullName evidence="2">precorrin-2 dehydrogenase</fullName>
        <ecNumber evidence="2">1.3.1.76</ecNumber>
    </recommendedName>
</protein>
<keyword evidence="4" id="KW-0520">NAD</keyword>
<dbReference type="InterPro" id="IPR028281">
    <property type="entry name" value="Sirohaem_synthase_central"/>
</dbReference>
<keyword evidence="9" id="KW-1185">Reference proteome</keyword>
<dbReference type="PANTHER" id="PTHR35330">
    <property type="entry name" value="SIROHEME BIOSYNTHESIS PROTEIN MET8"/>
    <property type="match status" value="1"/>
</dbReference>
<evidence type="ECO:0000313" key="9">
    <source>
        <dbReference type="Proteomes" id="UP000481621"/>
    </source>
</evidence>
<evidence type="ECO:0000313" key="8">
    <source>
        <dbReference type="EMBL" id="NEX77782.1"/>
    </source>
</evidence>
<gene>
    <name evidence="8" type="ORF">G4Z05_02625</name>
</gene>
<evidence type="ECO:0000256" key="1">
    <source>
        <dbReference type="ARBA" id="ARBA00005010"/>
    </source>
</evidence>
<dbReference type="Pfam" id="PF14824">
    <property type="entry name" value="Sirohm_synth_M"/>
    <property type="match status" value="1"/>
</dbReference>
<evidence type="ECO:0000256" key="4">
    <source>
        <dbReference type="ARBA" id="ARBA00023027"/>
    </source>
</evidence>
<comment type="pathway">
    <text evidence="1">Porphyrin-containing compound metabolism; siroheme biosynthesis; sirohydrochlorin from precorrin-2: step 1/1.</text>
</comment>
<dbReference type="SUPFAM" id="SSF75615">
    <property type="entry name" value="Siroheme synthase middle domains-like"/>
    <property type="match status" value="1"/>
</dbReference>
<dbReference type="InterPro" id="IPR036291">
    <property type="entry name" value="NAD(P)-bd_dom_sf"/>
</dbReference>
<evidence type="ECO:0000256" key="6">
    <source>
        <dbReference type="ARBA" id="ARBA00047561"/>
    </source>
</evidence>
<feature type="domain" description="Siroheme synthase central" evidence="7">
    <location>
        <begin position="119"/>
        <end position="146"/>
    </location>
</feature>